<feature type="compositionally biased region" description="Polar residues" evidence="6">
    <location>
        <begin position="160"/>
        <end position="183"/>
    </location>
</feature>
<dbReference type="Pfam" id="PF00172">
    <property type="entry name" value="Zn_clus"/>
    <property type="match status" value="1"/>
</dbReference>
<dbReference type="PROSITE" id="PS50048">
    <property type="entry name" value="ZN2_CY6_FUNGAL_2"/>
    <property type="match status" value="1"/>
</dbReference>
<evidence type="ECO:0000256" key="3">
    <source>
        <dbReference type="ARBA" id="ARBA00023125"/>
    </source>
</evidence>
<keyword evidence="4" id="KW-0804">Transcription</keyword>
<gene>
    <name evidence="8" type="ORF">VTK73DRAFT_4212</name>
</gene>
<dbReference type="CDD" id="cd12148">
    <property type="entry name" value="fungal_TF_MHR"/>
    <property type="match status" value="1"/>
</dbReference>
<evidence type="ECO:0000256" key="5">
    <source>
        <dbReference type="ARBA" id="ARBA00023242"/>
    </source>
</evidence>
<name>A0ABR3VAU2_9PEZI</name>
<keyword evidence="3" id="KW-0238">DNA-binding</keyword>
<sequence>MDAAAPDFAARRRSWSQDTENGRRKKRAPRIRVTRACDRCKRKKIRCTGLQPCAICLRADAPCTYDATYSRGRRQQQPTITVGCGSLDGRSPVGEGSRVVHEALPGAHHRIQDDEDDVDMGGEDVNDGRNLPAPILSSRQHSDGGDDAGLAPPEGPPNRLLSTTAVPQPVPSSRTSPEPTQTDRQGHYVGPASGVSFLLRVQKRLHQTLAFSKTSSIFTFGDAPLPDVDLSFFVLPPRDEAQRLLDRYFDFAVPTHRFLHRPTVQGWLDELYETMGMLRDEDGAAARIAVLFMVFAQAREYLPSAPGPVSDVRWAVLLLLPSLIRPVRRRS</sequence>
<comment type="caution">
    <text evidence="8">The sequence shown here is derived from an EMBL/GenBank/DDBJ whole genome shotgun (WGS) entry which is preliminary data.</text>
</comment>
<dbReference type="Proteomes" id="UP001586593">
    <property type="component" value="Unassembled WGS sequence"/>
</dbReference>
<dbReference type="SUPFAM" id="SSF57701">
    <property type="entry name" value="Zn2/Cys6 DNA-binding domain"/>
    <property type="match status" value="1"/>
</dbReference>
<feature type="compositionally biased region" description="Acidic residues" evidence="6">
    <location>
        <begin position="113"/>
        <end position="125"/>
    </location>
</feature>
<dbReference type="PANTHER" id="PTHR47540">
    <property type="entry name" value="THIAMINE REPRESSIBLE GENES REGULATORY PROTEIN THI5"/>
    <property type="match status" value="1"/>
</dbReference>
<feature type="region of interest" description="Disordered" evidence="6">
    <location>
        <begin position="107"/>
        <end position="188"/>
    </location>
</feature>
<evidence type="ECO:0000256" key="4">
    <source>
        <dbReference type="ARBA" id="ARBA00023163"/>
    </source>
</evidence>
<dbReference type="InterPro" id="IPR001138">
    <property type="entry name" value="Zn2Cys6_DnaBD"/>
</dbReference>
<evidence type="ECO:0000313" key="9">
    <source>
        <dbReference type="Proteomes" id="UP001586593"/>
    </source>
</evidence>
<keyword evidence="5" id="KW-0539">Nucleus</keyword>
<organism evidence="8 9">
    <name type="scientific">Phialemonium thermophilum</name>
    <dbReference type="NCBI Taxonomy" id="223376"/>
    <lineage>
        <taxon>Eukaryota</taxon>
        <taxon>Fungi</taxon>
        <taxon>Dikarya</taxon>
        <taxon>Ascomycota</taxon>
        <taxon>Pezizomycotina</taxon>
        <taxon>Sordariomycetes</taxon>
        <taxon>Sordariomycetidae</taxon>
        <taxon>Cephalothecales</taxon>
        <taxon>Cephalothecaceae</taxon>
        <taxon>Phialemonium</taxon>
    </lineage>
</organism>
<dbReference type="EMBL" id="JAZHXJ010002410">
    <property type="protein sequence ID" value="KAL1838902.1"/>
    <property type="molecule type" value="Genomic_DNA"/>
</dbReference>
<evidence type="ECO:0000259" key="7">
    <source>
        <dbReference type="PROSITE" id="PS50048"/>
    </source>
</evidence>
<dbReference type="InterPro" id="IPR051711">
    <property type="entry name" value="Stress_Response_Reg"/>
</dbReference>
<evidence type="ECO:0000256" key="1">
    <source>
        <dbReference type="ARBA" id="ARBA00004123"/>
    </source>
</evidence>
<dbReference type="Gene3D" id="4.10.240.10">
    <property type="entry name" value="Zn(2)-C6 fungal-type DNA-binding domain"/>
    <property type="match status" value="1"/>
</dbReference>
<feature type="domain" description="Zn(2)-C6 fungal-type" evidence="7">
    <location>
        <begin position="36"/>
        <end position="65"/>
    </location>
</feature>
<proteinExistence type="predicted"/>
<dbReference type="PROSITE" id="PS00463">
    <property type="entry name" value="ZN2_CY6_FUNGAL_1"/>
    <property type="match status" value="1"/>
</dbReference>
<protein>
    <recommendedName>
        <fullName evidence="7">Zn(2)-C6 fungal-type domain-containing protein</fullName>
    </recommendedName>
</protein>
<dbReference type="CDD" id="cd00067">
    <property type="entry name" value="GAL4"/>
    <property type="match status" value="1"/>
</dbReference>
<dbReference type="SMART" id="SM00066">
    <property type="entry name" value="GAL4"/>
    <property type="match status" value="1"/>
</dbReference>
<comment type="subcellular location">
    <subcellularLocation>
        <location evidence="1">Nucleus</location>
    </subcellularLocation>
</comment>
<dbReference type="InterPro" id="IPR036864">
    <property type="entry name" value="Zn2-C6_fun-type_DNA-bd_sf"/>
</dbReference>
<evidence type="ECO:0000256" key="6">
    <source>
        <dbReference type="SAM" id="MobiDB-lite"/>
    </source>
</evidence>
<reference evidence="8 9" key="1">
    <citation type="journal article" date="2024" name="Commun. Biol.">
        <title>Comparative genomic analysis of thermophilic fungi reveals convergent evolutionary adaptations and gene losses.</title>
        <authorList>
            <person name="Steindorff A.S."/>
            <person name="Aguilar-Pontes M.V."/>
            <person name="Robinson A.J."/>
            <person name="Andreopoulos B."/>
            <person name="LaButti K."/>
            <person name="Kuo A."/>
            <person name="Mondo S."/>
            <person name="Riley R."/>
            <person name="Otillar R."/>
            <person name="Haridas S."/>
            <person name="Lipzen A."/>
            <person name="Grimwood J."/>
            <person name="Schmutz J."/>
            <person name="Clum A."/>
            <person name="Reid I.D."/>
            <person name="Moisan M.C."/>
            <person name="Butler G."/>
            <person name="Nguyen T.T.M."/>
            <person name="Dewar K."/>
            <person name="Conant G."/>
            <person name="Drula E."/>
            <person name="Henrissat B."/>
            <person name="Hansel C."/>
            <person name="Singer S."/>
            <person name="Hutchinson M.I."/>
            <person name="de Vries R.P."/>
            <person name="Natvig D.O."/>
            <person name="Powell A.J."/>
            <person name="Tsang A."/>
            <person name="Grigoriev I.V."/>
        </authorList>
    </citation>
    <scope>NUCLEOTIDE SEQUENCE [LARGE SCALE GENOMIC DNA]</scope>
    <source>
        <strain evidence="8 9">ATCC 24622</strain>
    </source>
</reference>
<dbReference type="PANTHER" id="PTHR47540:SF3">
    <property type="entry name" value="ZN(II)2CYS6 TRANSCRIPTION FACTOR (EUROFUNG)"/>
    <property type="match status" value="1"/>
</dbReference>
<keyword evidence="9" id="KW-1185">Reference proteome</keyword>
<evidence type="ECO:0000313" key="8">
    <source>
        <dbReference type="EMBL" id="KAL1838902.1"/>
    </source>
</evidence>
<feature type="region of interest" description="Disordered" evidence="6">
    <location>
        <begin position="1"/>
        <end position="28"/>
    </location>
</feature>
<keyword evidence="2" id="KW-0805">Transcription regulation</keyword>
<accession>A0ABR3VAU2</accession>
<evidence type="ECO:0000256" key="2">
    <source>
        <dbReference type="ARBA" id="ARBA00023015"/>
    </source>
</evidence>